<dbReference type="VEuPathDB" id="PlasmoDB:PRCDC_0900100"/>
<keyword evidence="1" id="KW-0472">Membrane</keyword>
<dbReference type="Proteomes" id="UP000240500">
    <property type="component" value="Chromosome 9"/>
</dbReference>
<feature type="transmembrane region" description="Helical" evidence="1">
    <location>
        <begin position="376"/>
        <end position="397"/>
    </location>
</feature>
<dbReference type="OrthoDB" id="377509at2759"/>
<dbReference type="AlphaFoldDB" id="A0A2P9DCJ0"/>
<evidence type="ECO:0000256" key="1">
    <source>
        <dbReference type="SAM" id="Phobius"/>
    </source>
</evidence>
<organism evidence="2 3">
    <name type="scientific">Plasmodium reichenowi</name>
    <dbReference type="NCBI Taxonomy" id="5854"/>
    <lineage>
        <taxon>Eukaryota</taxon>
        <taxon>Sar</taxon>
        <taxon>Alveolata</taxon>
        <taxon>Apicomplexa</taxon>
        <taxon>Aconoidasida</taxon>
        <taxon>Haemosporida</taxon>
        <taxon>Plasmodiidae</taxon>
        <taxon>Plasmodium</taxon>
        <taxon>Plasmodium (Laverania)</taxon>
    </lineage>
</organism>
<name>A0A2P9DCJ0_PLARE</name>
<evidence type="ECO:0000313" key="2">
    <source>
        <dbReference type="EMBL" id="SOV78748.1"/>
    </source>
</evidence>
<protein>
    <submittedName>
        <fullName evidence="2">Uncharacterized protein</fullName>
    </submittedName>
</protein>
<feature type="transmembrane region" description="Helical" evidence="1">
    <location>
        <begin position="409"/>
        <end position="427"/>
    </location>
</feature>
<gene>
    <name evidence="2" type="ORF">PRG01_0909500</name>
</gene>
<dbReference type="VEuPathDB" id="PlasmoDB:PRG01_0909500"/>
<dbReference type="EMBL" id="LT969572">
    <property type="protein sequence ID" value="SOV78748.1"/>
    <property type="molecule type" value="Genomic_DNA"/>
</dbReference>
<reference evidence="2 3" key="1">
    <citation type="submission" date="2016-09" db="EMBL/GenBank/DDBJ databases">
        <authorList>
            <consortium name="Pathogen Informatics"/>
        </authorList>
    </citation>
    <scope>NUCLEOTIDE SEQUENCE [LARGE SCALE GENOMIC DNA]</scope>
</reference>
<proteinExistence type="predicted"/>
<accession>A0A2P9DCJ0</accession>
<sequence length="428" mass="52164">MSILDIVENTRGTKISISSDNIFPYFQRINKLNTEENRDLIFSELLKKKCIKEYYDLNYINDIFDYVNLLWFERHYLENLSNSQLGVSFHSYTEESCKHDDNINVFEICISENTCNNFIEYYNEDNKNDESYLSKKYRNDIFINNFNLNKYMKNILKLYEKDITKYYKNKRFFYIKYNCKVFDIKRLMNSKKCFIKGYKEPNICSYYNTFDNVPEFNNEYRYIYENKSDNFKYEFIEEDENEINEEGKNNFNDDDNYYCNYNEHNNYKNYNKYKYYNFLDMEEYLSNKEYYSLHCSTCKDYSCDVSTEDTDDNEIFYPALSELESDEEYYIADQNINPHVDASLIKHIINNNVTKLLGKNNNMNINKSTDTNKIDIFHFISPHIYFFLGLKIFWHYSKLFLLRKTYRNNILYVFVLIVFILMKTYSLI</sequence>
<keyword evidence="1" id="KW-1133">Transmembrane helix</keyword>
<keyword evidence="1" id="KW-0812">Transmembrane</keyword>
<evidence type="ECO:0000313" key="3">
    <source>
        <dbReference type="Proteomes" id="UP000240500"/>
    </source>
</evidence>